<evidence type="ECO:0000256" key="6">
    <source>
        <dbReference type="ARBA" id="ARBA00022840"/>
    </source>
</evidence>
<evidence type="ECO:0000256" key="7">
    <source>
        <dbReference type="ARBA" id="ARBA00047899"/>
    </source>
</evidence>
<dbReference type="PANTHER" id="PTHR24419">
    <property type="entry name" value="INTERLEUKIN-1 RECEPTOR-ASSOCIATED KINASE"/>
    <property type="match status" value="1"/>
</dbReference>
<feature type="compositionally biased region" description="Acidic residues" evidence="9">
    <location>
        <begin position="142"/>
        <end position="153"/>
    </location>
</feature>
<dbReference type="InterPro" id="IPR024604">
    <property type="entry name" value="GSG2_C"/>
</dbReference>
<dbReference type="GO" id="GO:0005634">
    <property type="term" value="C:nucleus"/>
    <property type="evidence" value="ECO:0007669"/>
    <property type="project" value="TreeGrafter"/>
</dbReference>
<evidence type="ECO:0000313" key="11">
    <source>
        <dbReference type="EMBL" id="GJN91813.1"/>
    </source>
</evidence>
<dbReference type="Gene3D" id="1.10.510.10">
    <property type="entry name" value="Transferase(Phosphotransferase) domain 1"/>
    <property type="match status" value="1"/>
</dbReference>
<keyword evidence="3" id="KW-0808">Transferase</keyword>
<feature type="region of interest" description="Disordered" evidence="9">
    <location>
        <begin position="24"/>
        <end position="203"/>
    </location>
</feature>
<evidence type="ECO:0000256" key="1">
    <source>
        <dbReference type="ARBA" id="ARBA00012513"/>
    </source>
</evidence>
<dbReference type="GO" id="GO:0072354">
    <property type="term" value="F:histone H3T3 kinase activity"/>
    <property type="evidence" value="ECO:0007669"/>
    <property type="project" value="TreeGrafter"/>
</dbReference>
<feature type="region of interest" description="Disordered" evidence="9">
    <location>
        <begin position="654"/>
        <end position="699"/>
    </location>
</feature>
<proteinExistence type="predicted"/>
<evidence type="ECO:0000256" key="5">
    <source>
        <dbReference type="ARBA" id="ARBA00022777"/>
    </source>
</evidence>
<dbReference type="PROSITE" id="PS50011">
    <property type="entry name" value="PROTEIN_KINASE_DOM"/>
    <property type="match status" value="1"/>
</dbReference>
<evidence type="ECO:0000313" key="12">
    <source>
        <dbReference type="Proteomes" id="UP001342314"/>
    </source>
</evidence>
<dbReference type="Pfam" id="PF12330">
    <property type="entry name" value="Haspin_kinase"/>
    <property type="match status" value="1"/>
</dbReference>
<dbReference type="EC" id="2.7.11.1" evidence="1"/>
<feature type="compositionally biased region" description="Low complexity" evidence="9">
    <location>
        <begin position="38"/>
        <end position="61"/>
    </location>
</feature>
<feature type="compositionally biased region" description="Low complexity" evidence="9">
    <location>
        <begin position="655"/>
        <end position="679"/>
    </location>
</feature>
<evidence type="ECO:0000259" key="10">
    <source>
        <dbReference type="PROSITE" id="PS50011"/>
    </source>
</evidence>
<name>A0AAV5GNP9_9BASI</name>
<dbReference type="AlphaFoldDB" id="A0AAV5GNP9"/>
<comment type="catalytic activity">
    <reaction evidence="8">
        <text>L-seryl-[protein] + ATP = O-phospho-L-seryl-[protein] + ADP + H(+)</text>
        <dbReference type="Rhea" id="RHEA:17989"/>
        <dbReference type="Rhea" id="RHEA-COMP:9863"/>
        <dbReference type="Rhea" id="RHEA-COMP:11604"/>
        <dbReference type="ChEBI" id="CHEBI:15378"/>
        <dbReference type="ChEBI" id="CHEBI:29999"/>
        <dbReference type="ChEBI" id="CHEBI:30616"/>
        <dbReference type="ChEBI" id="CHEBI:83421"/>
        <dbReference type="ChEBI" id="CHEBI:456216"/>
        <dbReference type="EC" id="2.7.11.1"/>
    </reaction>
</comment>
<feature type="compositionally biased region" description="Basic residues" evidence="9">
    <location>
        <begin position="784"/>
        <end position="793"/>
    </location>
</feature>
<dbReference type="EMBL" id="BQKY01000009">
    <property type="protein sequence ID" value="GJN91813.1"/>
    <property type="molecule type" value="Genomic_DNA"/>
</dbReference>
<evidence type="ECO:0000256" key="4">
    <source>
        <dbReference type="ARBA" id="ARBA00022741"/>
    </source>
</evidence>
<dbReference type="GO" id="GO:0035556">
    <property type="term" value="P:intracellular signal transduction"/>
    <property type="evidence" value="ECO:0007669"/>
    <property type="project" value="TreeGrafter"/>
</dbReference>
<feature type="compositionally biased region" description="Low complexity" evidence="9">
    <location>
        <begin position="180"/>
        <end position="203"/>
    </location>
</feature>
<dbReference type="Proteomes" id="UP001342314">
    <property type="component" value="Unassembled WGS sequence"/>
</dbReference>
<feature type="region of interest" description="Disordered" evidence="9">
    <location>
        <begin position="778"/>
        <end position="807"/>
    </location>
</feature>
<dbReference type="SMART" id="SM01331">
    <property type="entry name" value="DUF3635"/>
    <property type="match status" value="1"/>
</dbReference>
<keyword evidence="5" id="KW-0418">Kinase</keyword>
<feature type="domain" description="Protein kinase" evidence="10">
    <location>
        <begin position="343"/>
        <end position="742"/>
    </location>
</feature>
<sequence>MALGGHTQAFRSYGKRKTNVINRRADLGHWDSPPSPVPACNVASSSWSSSSDSDSDAAAPAPALPIPPKPRARPTRPSFEIVIDKTAQPRPSLAASRPSQPVRERTAAQKENTAPRARTSKSPVKGSAARKVAGKSKAVELSESDECDDDDEVDRSPLEPKPKPRAAAPARTYGSRKSVARPAVVVDSSSSSAESSESDQVVVAKPVRRARAVARSSGSSAVSGTRRVKAPVIVSDDDGDAHDSSLLVEDRPTPSFADELASSASDTDEVEVVKAALRAPAPSTADPLVSRRGYASSHALPPSFSPLLPHLLHPAALTFASLFSAPPLPFAQPCATSGALATSAEWRKIGEASYSEVFATTDAHGDELVVKVIPIASPRSDDAGARAQETEAMPFMSECEAVRREIEVSRAMGGEEGGVEGFVRFKGAYIVQGSYPAELLEAWDDFKHAQYPPSDEQIRPHVLPTTQLYALLLLENAGSELETYKLRTWVEAASVLAQAVDALARAEEHCGFEHRDLHWGNILLAPTAASTSPLESRLSTLSLSGSPSSAVSLDSLSDPAASGIRATLIDFTLSRCTVAATSIGSSRARERVLFDPFEDEELFEGEGDYQFDVYRLMRALVQREGGEWEGEHRRTNVLWLHYLVLKLLHSEHLRPPSSSRASALDPSSPLRRSSLTSATHPSSPNPRTVSSPVRPRAPLNRRYSSLAPTSASSALSPLPAAPRKARTLPASLLPGGRKHALLVARERGAYDALVRAEGVLERAISGWGLKNARTRRGAAAGRKAGVKGQRRMTRVTTEEENDSDVSSAADFARRWFARE</sequence>
<reference evidence="11 12" key="1">
    <citation type="submission" date="2021-12" db="EMBL/GenBank/DDBJ databases">
        <title>High titer production of polyol ester of fatty acids by Rhodotorula paludigena BS15 towards product separation-free biomass refinery.</title>
        <authorList>
            <person name="Mano J."/>
            <person name="Ono H."/>
            <person name="Tanaka T."/>
            <person name="Naito K."/>
            <person name="Sushida H."/>
            <person name="Ike M."/>
            <person name="Tokuyasu K."/>
            <person name="Kitaoka M."/>
        </authorList>
    </citation>
    <scope>NUCLEOTIDE SEQUENCE [LARGE SCALE GENOMIC DNA]</scope>
    <source>
        <strain evidence="11 12">BS15</strain>
    </source>
</reference>
<evidence type="ECO:0000256" key="9">
    <source>
        <dbReference type="SAM" id="MobiDB-lite"/>
    </source>
</evidence>
<keyword evidence="6" id="KW-0067">ATP-binding</keyword>
<comment type="catalytic activity">
    <reaction evidence="7">
        <text>L-threonyl-[protein] + ATP = O-phospho-L-threonyl-[protein] + ADP + H(+)</text>
        <dbReference type="Rhea" id="RHEA:46608"/>
        <dbReference type="Rhea" id="RHEA-COMP:11060"/>
        <dbReference type="Rhea" id="RHEA-COMP:11605"/>
        <dbReference type="ChEBI" id="CHEBI:15378"/>
        <dbReference type="ChEBI" id="CHEBI:30013"/>
        <dbReference type="ChEBI" id="CHEBI:30616"/>
        <dbReference type="ChEBI" id="CHEBI:61977"/>
        <dbReference type="ChEBI" id="CHEBI:456216"/>
        <dbReference type="EC" id="2.7.11.1"/>
    </reaction>
</comment>
<dbReference type="Gene3D" id="3.30.200.20">
    <property type="entry name" value="Phosphorylase Kinase, domain 1"/>
    <property type="match status" value="1"/>
</dbReference>
<protein>
    <recommendedName>
        <fullName evidence="1">non-specific serine/threonine protein kinase</fullName>
        <ecNumber evidence="1">2.7.11.1</ecNumber>
    </recommendedName>
</protein>
<dbReference type="GO" id="GO:0000278">
    <property type="term" value="P:mitotic cell cycle"/>
    <property type="evidence" value="ECO:0007669"/>
    <property type="project" value="TreeGrafter"/>
</dbReference>
<dbReference type="SUPFAM" id="SSF56112">
    <property type="entry name" value="Protein kinase-like (PK-like)"/>
    <property type="match status" value="1"/>
</dbReference>
<dbReference type="InterPro" id="IPR011009">
    <property type="entry name" value="Kinase-like_dom_sf"/>
</dbReference>
<gene>
    <name evidence="11" type="ORF">Rhopal_004836-T1</name>
</gene>
<keyword evidence="4" id="KW-0547">Nucleotide-binding</keyword>
<feature type="compositionally biased region" description="Polar residues" evidence="9">
    <location>
        <begin position="680"/>
        <end position="691"/>
    </location>
</feature>
<dbReference type="GO" id="GO:0005524">
    <property type="term" value="F:ATP binding"/>
    <property type="evidence" value="ECO:0007669"/>
    <property type="project" value="UniProtKB-KW"/>
</dbReference>
<accession>A0AAV5GNP9</accession>
<comment type="caution">
    <text evidence="11">The sequence shown here is derived from an EMBL/GenBank/DDBJ whole genome shotgun (WGS) entry which is preliminary data.</text>
</comment>
<keyword evidence="12" id="KW-1185">Reference proteome</keyword>
<evidence type="ECO:0000256" key="3">
    <source>
        <dbReference type="ARBA" id="ARBA00022679"/>
    </source>
</evidence>
<keyword evidence="2" id="KW-0723">Serine/threonine-protein kinase</keyword>
<evidence type="ECO:0000256" key="2">
    <source>
        <dbReference type="ARBA" id="ARBA00022527"/>
    </source>
</evidence>
<dbReference type="InterPro" id="IPR000719">
    <property type="entry name" value="Prot_kinase_dom"/>
</dbReference>
<evidence type="ECO:0000256" key="8">
    <source>
        <dbReference type="ARBA" id="ARBA00048679"/>
    </source>
</evidence>
<dbReference type="GO" id="GO:0005737">
    <property type="term" value="C:cytoplasm"/>
    <property type="evidence" value="ECO:0007669"/>
    <property type="project" value="TreeGrafter"/>
</dbReference>
<dbReference type="PANTHER" id="PTHR24419:SF18">
    <property type="entry name" value="SERINE_THREONINE-PROTEIN KINASE HASPIN"/>
    <property type="match status" value="1"/>
</dbReference>
<organism evidence="11 12">
    <name type="scientific">Rhodotorula paludigena</name>
    <dbReference type="NCBI Taxonomy" id="86838"/>
    <lineage>
        <taxon>Eukaryota</taxon>
        <taxon>Fungi</taxon>
        <taxon>Dikarya</taxon>
        <taxon>Basidiomycota</taxon>
        <taxon>Pucciniomycotina</taxon>
        <taxon>Microbotryomycetes</taxon>
        <taxon>Sporidiobolales</taxon>
        <taxon>Sporidiobolaceae</taxon>
        <taxon>Rhodotorula</taxon>
    </lineage>
</organism>